<accession>A0ABV6I965</accession>
<evidence type="ECO:0000313" key="2">
    <source>
        <dbReference type="EMBL" id="MFC0341995.1"/>
    </source>
</evidence>
<proteinExistence type="predicted"/>
<organism evidence="2 3">
    <name type="scientific">Paracoccus niistensis</name>
    <dbReference type="NCBI Taxonomy" id="632935"/>
    <lineage>
        <taxon>Bacteria</taxon>
        <taxon>Pseudomonadati</taxon>
        <taxon>Pseudomonadota</taxon>
        <taxon>Alphaproteobacteria</taxon>
        <taxon>Rhodobacterales</taxon>
        <taxon>Paracoccaceae</taxon>
        <taxon>Paracoccus</taxon>
    </lineage>
</organism>
<gene>
    <name evidence="2" type="ORF">ACFFII_14595</name>
</gene>
<evidence type="ECO:0000313" key="3">
    <source>
        <dbReference type="Proteomes" id="UP001589799"/>
    </source>
</evidence>
<comment type="caution">
    <text evidence="2">The sequence shown here is derived from an EMBL/GenBank/DDBJ whole genome shotgun (WGS) entry which is preliminary data.</text>
</comment>
<evidence type="ECO:0000256" key="1">
    <source>
        <dbReference type="SAM" id="MobiDB-lite"/>
    </source>
</evidence>
<keyword evidence="3" id="KW-1185">Reference proteome</keyword>
<reference evidence="2 3" key="1">
    <citation type="submission" date="2024-09" db="EMBL/GenBank/DDBJ databases">
        <authorList>
            <person name="Sun Q."/>
            <person name="Mori K."/>
        </authorList>
    </citation>
    <scope>NUCLEOTIDE SEQUENCE [LARGE SCALE GENOMIC DNA]</scope>
    <source>
        <strain evidence="2 3">KCTC 22789</strain>
    </source>
</reference>
<name>A0ABV6I965_9RHOB</name>
<feature type="region of interest" description="Disordered" evidence="1">
    <location>
        <begin position="40"/>
        <end position="62"/>
    </location>
</feature>
<dbReference type="Proteomes" id="UP001589799">
    <property type="component" value="Unassembled WGS sequence"/>
</dbReference>
<sequence>MIPTLPRSSTSSAARRQITARAFPITHDADEKAIRLHTPAFSMDKRAEHDSPPVLASGYDHPEADQDEVCDVEGVRWMEAKIPVRCFS</sequence>
<protein>
    <submittedName>
        <fullName evidence="2">Uncharacterized protein</fullName>
    </submittedName>
</protein>
<dbReference type="EMBL" id="JBHLWE010000043">
    <property type="protein sequence ID" value="MFC0341995.1"/>
    <property type="molecule type" value="Genomic_DNA"/>
</dbReference>